<dbReference type="EMBL" id="AWOR01000078">
    <property type="protein sequence ID" value="KGH25904.1"/>
    <property type="molecule type" value="Genomic_DNA"/>
</dbReference>
<dbReference type="Gene3D" id="1.10.357.10">
    <property type="entry name" value="Tetracycline Repressor, domain 2"/>
    <property type="match status" value="1"/>
</dbReference>
<dbReference type="InterPro" id="IPR036271">
    <property type="entry name" value="Tet_transcr_reg_TetR-rel_C_sf"/>
</dbReference>
<dbReference type="InterPro" id="IPR009057">
    <property type="entry name" value="Homeodomain-like_sf"/>
</dbReference>
<dbReference type="SUPFAM" id="SSF48498">
    <property type="entry name" value="Tetracyclin repressor-like, C-terminal domain"/>
    <property type="match status" value="1"/>
</dbReference>
<proteinExistence type="predicted"/>
<feature type="DNA-binding region" description="H-T-H motif" evidence="4">
    <location>
        <begin position="45"/>
        <end position="64"/>
    </location>
</feature>
<sequence>MKPRTPSTATAGRRRPLQSRARQTFQSLQDAFVRLLLERSYAEITVREIVLVAGTGLGSFYEYFSGKEDLAKVCLHLRSKSLLLGIRGVTASHSGQPLMQIAEAVIESQLQAHRERADEWGAHYLLERHYSTSEAYRKMFERFVDAWAAAIEQAVDLPPDYPVRDAARVSQCILYGLFNHSYLAADALPDLDLLRQRANTAISGYLNALRCLK</sequence>
<dbReference type="PANTHER" id="PTHR30055">
    <property type="entry name" value="HTH-TYPE TRANSCRIPTIONAL REGULATOR RUTR"/>
    <property type="match status" value="1"/>
</dbReference>
<dbReference type="InterPro" id="IPR050109">
    <property type="entry name" value="HTH-type_TetR-like_transc_reg"/>
</dbReference>
<feature type="domain" description="HTH tetR-type" evidence="6">
    <location>
        <begin position="22"/>
        <end position="82"/>
    </location>
</feature>
<dbReference type="InterPro" id="IPR001647">
    <property type="entry name" value="HTH_TetR"/>
</dbReference>
<gene>
    <name evidence="7" type="ORF">P353_24035</name>
</gene>
<feature type="compositionally biased region" description="Polar residues" evidence="5">
    <location>
        <begin position="1"/>
        <end position="10"/>
    </location>
</feature>
<evidence type="ECO:0000256" key="5">
    <source>
        <dbReference type="SAM" id="MobiDB-lite"/>
    </source>
</evidence>
<dbReference type="GO" id="GO:0000976">
    <property type="term" value="F:transcription cis-regulatory region binding"/>
    <property type="evidence" value="ECO:0007669"/>
    <property type="project" value="TreeGrafter"/>
</dbReference>
<feature type="region of interest" description="Disordered" evidence="5">
    <location>
        <begin position="1"/>
        <end position="20"/>
    </location>
</feature>
<organism evidence="7 8">
    <name type="scientific">Comamonas testosteroni</name>
    <name type="common">Pseudomonas testosteroni</name>
    <dbReference type="NCBI Taxonomy" id="285"/>
    <lineage>
        <taxon>Bacteria</taxon>
        <taxon>Pseudomonadati</taxon>
        <taxon>Pseudomonadota</taxon>
        <taxon>Betaproteobacteria</taxon>
        <taxon>Burkholderiales</taxon>
        <taxon>Comamonadaceae</taxon>
        <taxon>Comamonas</taxon>
    </lineage>
</organism>
<evidence type="ECO:0000256" key="1">
    <source>
        <dbReference type="ARBA" id="ARBA00023015"/>
    </source>
</evidence>
<reference evidence="7 8" key="1">
    <citation type="submission" date="2013-09" db="EMBL/GenBank/DDBJ databases">
        <title>High correlation between genotypes and phenotypes of environmental bacteria Comamonas testosteroni strains.</title>
        <authorList>
            <person name="Liu L."/>
            <person name="Zhu W."/>
            <person name="Xia X."/>
            <person name="Xu B."/>
            <person name="Luo M."/>
            <person name="Wang G."/>
        </authorList>
    </citation>
    <scope>NUCLEOTIDE SEQUENCE [LARGE SCALE GENOMIC DNA]</scope>
    <source>
        <strain evidence="7 8">JL40</strain>
    </source>
</reference>
<keyword evidence="3" id="KW-0804">Transcription</keyword>
<dbReference type="Proteomes" id="UP000029553">
    <property type="component" value="Unassembled WGS sequence"/>
</dbReference>
<dbReference type="SUPFAM" id="SSF46689">
    <property type="entry name" value="Homeodomain-like"/>
    <property type="match status" value="1"/>
</dbReference>
<dbReference type="PROSITE" id="PS50977">
    <property type="entry name" value="HTH_TETR_2"/>
    <property type="match status" value="1"/>
</dbReference>
<evidence type="ECO:0000256" key="3">
    <source>
        <dbReference type="ARBA" id="ARBA00023163"/>
    </source>
</evidence>
<protein>
    <submittedName>
        <fullName evidence="7">TetR family transcriptional regulator</fullName>
    </submittedName>
</protein>
<evidence type="ECO:0000313" key="8">
    <source>
        <dbReference type="Proteomes" id="UP000029553"/>
    </source>
</evidence>
<evidence type="ECO:0000259" key="6">
    <source>
        <dbReference type="PROSITE" id="PS50977"/>
    </source>
</evidence>
<dbReference type="AlphaFoldDB" id="A0A096F7D6"/>
<keyword evidence="1" id="KW-0805">Transcription regulation</keyword>
<keyword evidence="2 4" id="KW-0238">DNA-binding</keyword>
<evidence type="ECO:0000256" key="4">
    <source>
        <dbReference type="PROSITE-ProRule" id="PRU00335"/>
    </source>
</evidence>
<name>A0A096F7D6_COMTE</name>
<evidence type="ECO:0000256" key="2">
    <source>
        <dbReference type="ARBA" id="ARBA00023125"/>
    </source>
</evidence>
<accession>A0A096F7D6</accession>
<evidence type="ECO:0000313" key="7">
    <source>
        <dbReference type="EMBL" id="KGH25904.1"/>
    </source>
</evidence>
<dbReference type="GO" id="GO:0003700">
    <property type="term" value="F:DNA-binding transcription factor activity"/>
    <property type="evidence" value="ECO:0007669"/>
    <property type="project" value="TreeGrafter"/>
</dbReference>
<dbReference type="Pfam" id="PF00440">
    <property type="entry name" value="TetR_N"/>
    <property type="match status" value="1"/>
</dbReference>
<comment type="caution">
    <text evidence="7">The sequence shown here is derived from an EMBL/GenBank/DDBJ whole genome shotgun (WGS) entry which is preliminary data.</text>
</comment>
<dbReference type="PANTHER" id="PTHR30055:SF234">
    <property type="entry name" value="HTH-TYPE TRANSCRIPTIONAL REGULATOR BETI"/>
    <property type="match status" value="1"/>
</dbReference>